<dbReference type="GO" id="GO:0007043">
    <property type="term" value="P:cell-cell junction assembly"/>
    <property type="evidence" value="ECO:0007669"/>
    <property type="project" value="TreeGrafter"/>
</dbReference>
<dbReference type="GO" id="GO:0005509">
    <property type="term" value="F:calcium ion binding"/>
    <property type="evidence" value="ECO:0007669"/>
    <property type="project" value="UniProtKB-UniRule"/>
</dbReference>
<feature type="transmembrane region" description="Helical" evidence="18">
    <location>
        <begin position="1678"/>
        <end position="1702"/>
    </location>
</feature>
<dbReference type="GO" id="GO:0005912">
    <property type="term" value="C:adherens junction"/>
    <property type="evidence" value="ECO:0007669"/>
    <property type="project" value="TreeGrafter"/>
</dbReference>
<evidence type="ECO:0000256" key="13">
    <source>
        <dbReference type="PROSITE-ProRule" id="PRU00043"/>
    </source>
</evidence>
<feature type="disulfide bond" evidence="14">
    <location>
        <begin position="1376"/>
        <end position="1385"/>
    </location>
</feature>
<dbReference type="SUPFAM" id="SSF49899">
    <property type="entry name" value="Concanavalin A-like lectins/glucanases"/>
    <property type="match status" value="2"/>
</dbReference>
<dbReference type="PROSITE" id="PS50025">
    <property type="entry name" value="LAM_G_DOMAIN"/>
    <property type="match status" value="2"/>
</dbReference>
<evidence type="ECO:0000256" key="1">
    <source>
        <dbReference type="ARBA" id="ARBA00004251"/>
    </source>
</evidence>
<feature type="domain" description="Cadherin" evidence="21">
    <location>
        <begin position="86"/>
        <end position="192"/>
    </location>
</feature>
<feature type="domain" description="Cadherin" evidence="21">
    <location>
        <begin position="863"/>
        <end position="949"/>
    </location>
</feature>
<comment type="subcellular location">
    <subcellularLocation>
        <location evidence="1 15">Cell membrane</location>
        <topology evidence="1 15">Single-pass type I membrane protein</topology>
    </subcellularLocation>
</comment>
<feature type="disulfide bond" evidence="14">
    <location>
        <begin position="1653"/>
        <end position="1662"/>
    </location>
</feature>
<feature type="domain" description="EGF-like" evidence="20">
    <location>
        <begin position="1623"/>
        <end position="1663"/>
    </location>
</feature>
<dbReference type="PROSITE" id="PS00232">
    <property type="entry name" value="CADHERIN_1"/>
    <property type="match status" value="3"/>
</dbReference>
<feature type="compositionally biased region" description="Low complexity" evidence="17">
    <location>
        <begin position="1815"/>
        <end position="1827"/>
    </location>
</feature>
<evidence type="ECO:0000256" key="9">
    <source>
        <dbReference type="ARBA" id="ARBA00022989"/>
    </source>
</evidence>
<dbReference type="Pfam" id="PF01049">
    <property type="entry name" value="CADH_Y-type_LIR"/>
    <property type="match status" value="1"/>
</dbReference>
<dbReference type="InterPro" id="IPR001881">
    <property type="entry name" value="EGF-like_Ca-bd_dom"/>
</dbReference>
<dbReference type="Pfam" id="PF02210">
    <property type="entry name" value="Laminin_G_2"/>
    <property type="match status" value="2"/>
</dbReference>
<evidence type="ECO:0008006" key="24">
    <source>
        <dbReference type="Google" id="ProtNLM"/>
    </source>
</evidence>
<keyword evidence="3 15" id="KW-0812">Transmembrane</keyword>
<dbReference type="CDD" id="cd11304">
    <property type="entry name" value="Cadherin_repeat"/>
    <property type="match status" value="8"/>
</dbReference>
<dbReference type="SUPFAM" id="SSF57196">
    <property type="entry name" value="EGF/Laminin"/>
    <property type="match status" value="1"/>
</dbReference>
<feature type="disulfide bond" evidence="14">
    <location>
        <begin position="1128"/>
        <end position="1137"/>
    </location>
</feature>
<dbReference type="Gene3D" id="4.10.900.10">
    <property type="entry name" value="TCF3-CBD (Catenin binding domain)"/>
    <property type="match status" value="1"/>
</dbReference>
<dbReference type="SMART" id="SM00282">
    <property type="entry name" value="LamG"/>
    <property type="match status" value="2"/>
</dbReference>
<evidence type="ECO:0000259" key="21">
    <source>
        <dbReference type="PROSITE" id="PS50268"/>
    </source>
</evidence>
<dbReference type="InterPro" id="IPR020894">
    <property type="entry name" value="Cadherin_CS"/>
</dbReference>
<keyword evidence="4" id="KW-0479">Metal-binding</keyword>
<dbReference type="GO" id="GO:0016339">
    <property type="term" value="P:calcium-dependent cell-cell adhesion via plasma membrane cell adhesion molecules"/>
    <property type="evidence" value="ECO:0007669"/>
    <property type="project" value="TreeGrafter"/>
</dbReference>
<dbReference type="Pfam" id="PF00028">
    <property type="entry name" value="Cadherin"/>
    <property type="match status" value="5"/>
</dbReference>
<keyword evidence="7 13" id="KW-0106">Calcium</keyword>
<dbReference type="SMART" id="SM00179">
    <property type="entry name" value="EGF_CA"/>
    <property type="match status" value="2"/>
</dbReference>
<dbReference type="InterPro" id="IPR000742">
    <property type="entry name" value="EGF"/>
</dbReference>
<feature type="domain" description="Cadherin" evidence="21">
    <location>
        <begin position="13"/>
        <end position="72"/>
    </location>
</feature>
<feature type="domain" description="EGF-like" evidence="20">
    <location>
        <begin position="1343"/>
        <end position="1386"/>
    </location>
</feature>
<evidence type="ECO:0000256" key="3">
    <source>
        <dbReference type="ARBA" id="ARBA00022692"/>
    </source>
</evidence>
<feature type="domain" description="Cadherin" evidence="21">
    <location>
        <begin position="615"/>
        <end position="725"/>
    </location>
</feature>
<evidence type="ECO:0000256" key="17">
    <source>
        <dbReference type="SAM" id="MobiDB-lite"/>
    </source>
</evidence>
<protein>
    <recommendedName>
        <fullName evidence="24">Neural-cadherin</fullName>
    </recommendedName>
</protein>
<evidence type="ECO:0000256" key="6">
    <source>
        <dbReference type="ARBA" id="ARBA00022737"/>
    </source>
</evidence>
<keyword evidence="9 18" id="KW-1133">Transmembrane helix</keyword>
<dbReference type="Pfam" id="PF00008">
    <property type="entry name" value="EGF"/>
    <property type="match status" value="1"/>
</dbReference>
<comment type="function">
    <text evidence="16">Cadherins are calcium-dependent cell adhesion proteins.</text>
</comment>
<feature type="domain" description="Laminin G" evidence="19">
    <location>
        <begin position="1389"/>
        <end position="1583"/>
    </location>
</feature>
<dbReference type="PROSITE" id="PS01186">
    <property type="entry name" value="EGF_2"/>
    <property type="match status" value="2"/>
</dbReference>
<dbReference type="SMART" id="SM00112">
    <property type="entry name" value="CA"/>
    <property type="match status" value="8"/>
</dbReference>
<evidence type="ECO:0000256" key="4">
    <source>
        <dbReference type="ARBA" id="ARBA00022723"/>
    </source>
</evidence>
<keyword evidence="6" id="KW-0677">Repeat</keyword>
<dbReference type="CDD" id="cd00053">
    <property type="entry name" value="EGF"/>
    <property type="match status" value="1"/>
</dbReference>
<proteinExistence type="predicted"/>
<dbReference type="OrthoDB" id="6079678at2759"/>
<evidence type="ECO:0000256" key="15">
    <source>
        <dbReference type="RuleBase" id="RU003318"/>
    </source>
</evidence>
<feature type="region of interest" description="Disordered" evidence="17">
    <location>
        <begin position="1732"/>
        <end position="1751"/>
    </location>
</feature>
<dbReference type="GO" id="GO:0000902">
    <property type="term" value="P:cell morphogenesis"/>
    <property type="evidence" value="ECO:0007669"/>
    <property type="project" value="TreeGrafter"/>
</dbReference>
<evidence type="ECO:0000256" key="10">
    <source>
        <dbReference type="ARBA" id="ARBA00023136"/>
    </source>
</evidence>
<organism evidence="22 23">
    <name type="scientific">Magallana gigas</name>
    <name type="common">Pacific oyster</name>
    <name type="synonym">Crassostrea gigas</name>
    <dbReference type="NCBI Taxonomy" id="29159"/>
    <lineage>
        <taxon>Eukaryota</taxon>
        <taxon>Metazoa</taxon>
        <taxon>Spiralia</taxon>
        <taxon>Lophotrochozoa</taxon>
        <taxon>Mollusca</taxon>
        <taxon>Bivalvia</taxon>
        <taxon>Autobranchia</taxon>
        <taxon>Pteriomorphia</taxon>
        <taxon>Ostreida</taxon>
        <taxon>Ostreoidea</taxon>
        <taxon>Ostreidae</taxon>
        <taxon>Magallana</taxon>
    </lineage>
</organism>
<dbReference type="GO" id="GO:0034332">
    <property type="term" value="P:adherens junction organization"/>
    <property type="evidence" value="ECO:0007669"/>
    <property type="project" value="TreeGrafter"/>
</dbReference>
<evidence type="ECO:0000256" key="12">
    <source>
        <dbReference type="ARBA" id="ARBA00023180"/>
    </source>
</evidence>
<dbReference type="GO" id="GO:0008013">
    <property type="term" value="F:beta-catenin binding"/>
    <property type="evidence" value="ECO:0007669"/>
    <property type="project" value="TreeGrafter"/>
</dbReference>
<keyword evidence="23" id="KW-1185">Reference proteome</keyword>
<feature type="domain" description="Laminin G" evidence="19">
    <location>
        <begin position="1139"/>
        <end position="1340"/>
    </location>
</feature>
<dbReference type="Gene3D" id="2.10.25.10">
    <property type="entry name" value="Laminin"/>
    <property type="match status" value="2"/>
</dbReference>
<feature type="domain" description="Cadherin" evidence="21">
    <location>
        <begin position="301"/>
        <end position="404"/>
    </location>
</feature>
<evidence type="ECO:0000256" key="5">
    <source>
        <dbReference type="ARBA" id="ARBA00022729"/>
    </source>
</evidence>
<dbReference type="Gene3D" id="2.60.40.60">
    <property type="entry name" value="Cadherins"/>
    <property type="match status" value="8"/>
</dbReference>
<feature type="compositionally biased region" description="Basic and acidic residues" evidence="17">
    <location>
        <begin position="1796"/>
        <end position="1806"/>
    </location>
</feature>
<dbReference type="CDD" id="cd00054">
    <property type="entry name" value="EGF_CA"/>
    <property type="match status" value="2"/>
</dbReference>
<dbReference type="GO" id="GO:0007156">
    <property type="term" value="P:homophilic cell adhesion via plasma membrane adhesion molecules"/>
    <property type="evidence" value="ECO:0007669"/>
    <property type="project" value="InterPro"/>
</dbReference>
<evidence type="ECO:0000256" key="11">
    <source>
        <dbReference type="ARBA" id="ARBA00023157"/>
    </source>
</evidence>
<evidence type="ECO:0000256" key="8">
    <source>
        <dbReference type="ARBA" id="ARBA00022889"/>
    </source>
</evidence>
<feature type="compositionally biased region" description="Acidic residues" evidence="17">
    <location>
        <begin position="1732"/>
        <end position="1742"/>
    </location>
</feature>
<dbReference type="InterPro" id="IPR000233">
    <property type="entry name" value="Cadherin_Y-type_LIR"/>
</dbReference>
<evidence type="ECO:0000259" key="20">
    <source>
        <dbReference type="PROSITE" id="PS50026"/>
    </source>
</evidence>
<keyword evidence="14" id="KW-0245">EGF-like domain</keyword>
<evidence type="ECO:0000256" key="16">
    <source>
        <dbReference type="RuleBase" id="RU004357"/>
    </source>
</evidence>
<feature type="domain" description="Cadherin" evidence="21">
    <location>
        <begin position="405"/>
        <end position="512"/>
    </location>
</feature>
<evidence type="ECO:0000259" key="19">
    <source>
        <dbReference type="PROSITE" id="PS50025"/>
    </source>
</evidence>
<sequence>MDRPSCQDRTEKFLIRSSADTVNLTILEILDYETQKSYTLNLRAANVYDTPINSDNYPVIQVQDANDEIPKFLNIDPQTGNIGLNVLENEPAGTAVQSVSAIDADETEAFKTVTYALNPNGGTTTNEFQIDPNSGMISSRMQFDRETKDFYILKVYAIDGAPSSRGTSGAHNTGSAVVRVSIKDVNDNEPYFEQELYTASVREDSFTGQSIITIEAKDRDEAKFTYSLSGSSLFAVKSGTGEIYVAGNLDYETEPNEYNVTLVVNDGKYSNQTTVQITIIDTNDNTPKFDQNTYVVRNLIEETVYNKILITVHATDPDIHRNPTNDIEYSLSQDDAVINSLFSIDRDTGAISINGKLDRDQPDGRDVYQFTVLAVDEPAAASHLTGYATVQVFPLDVNDNQPKFDSNSLIGSVREMSGVDVSVMTIIAKDYDEGANAKVTYLITPGTQEPSPAFKINNLTGVVVTTVGDLDREKNPVYTFQVVAMDAGTPPLSATATATVNIKDINDNNPVFEKKIYSETIPETQEGLILTIRANDLDIDDTLTYSLIGANDRTHFQITVDGRDGRLEVYTKPDYENPSQRFFNLTAEVSDGQNKDIAYIEITIQDVNDEVPIIIPQNVEISRQEDLSVGEILAKFRATDRDQGINGQFDYFISRKPIDERPDYYFKIDQSGLNGTVSLKNSLDYEAVPKHIVRILAIDRGYPPNTGTATLTINVGNINDNGPTFRAVPTPKVMEGSPPQFVTTLYGEDADGDPFGAPFTFELPCLANICDKFSLNFNPSGDSGKGIATIRSKVEFDREEQKFYYLPIKMTDMRGHAQQSTLGMTATTTLTIEIGDENDNPHSPAHQNIHVYNYKGLFGNIDIGQVSDTDLDDDDIDDKTFTLQGDNQGMRYFKVDKDSGMVRMLEHVPPTTTGYLLQVKIHDRVFSTLNVVSTVRVYITELPEEAPYRSGSIRLTGTTPEDFIKEPSGGESPYTKFRKRMQEKLKVPDIANVQIISVQKTTVDGEDYTDVRYAAYGSPYFQGSQLDAIVNQNRNEFQQDTGATIAMVGIDMCYREVCEGGGCNNKLLVYDEPNMVTTDGQSVVGVKTGVTAECACTMSTNVRSCTPDYCQNGGTCQTNDWDVISCKCLEGFDGPRCQVTKQGFNGTGYAIYNPLQQCENSLTSIEIITTKPNGLLLYSGPVSNIDDNAPQDFMYLQLIGGYPHLVMDHGSGNVTLTLNGNNVAGQRKMNPLSDGSWHRIDIRRQGKYVTLTVDHCLSADNVEGEDQDRSPCETSGLTRGENIFLNVNAPLQMGGRYVAPSYPTGVTSEKFKGCVRNMRHNGELYNLYTKNFYPGSKDGCPEEDNACTGSVNQPKKCGDNGRCELVALPGTTRCVCNPGFRGDICETNTTHKFFLSQSYMDWGLQQQFRDSLVSKRMDVQLIYRTRDTNGMIFHVTGEGIGEFIKLEIVDNVIQVLYNLGDGNKVLQMVNVTAADGFWHTLYFQRRGRSIVLSQDGGEGPMYAETIADSKHQELTVKQTQIYAGAEVSYEHSKVIDQTNAKDLENSCLTDIRMDMKWFPMTAAENSQNVDIKLVDQAETRDSCFRDDCAGIICANGRICVPLWGMHKCVCPPHHSEVGQSCVFIDYCQTSPCHHQATCVSDINNKDFGYTCRCPTDMEGRLCNVYKQPKVDTNGPDNAMIIGVVIGVVLLLVLVIIVVFLLMRARNKATDQKNILNYEKEDYDIRENIVDYDEDGAGEDDHEGYDINRLRKPTDMTRMDKPIMAAHSRPLKSGQPGGTIGDFITDRLDDANLDPDAPPHDTLRDFQYEGEGSDAGSLSSLNTTSSGGDQDYDFLNEWGPKFSKLADMYNNYEDDSDQ</sequence>
<evidence type="ECO:0000313" key="23">
    <source>
        <dbReference type="Proteomes" id="UP000005408"/>
    </source>
</evidence>
<evidence type="ECO:0000256" key="14">
    <source>
        <dbReference type="PROSITE-ProRule" id="PRU00076"/>
    </source>
</evidence>
<dbReference type="PANTHER" id="PTHR24027">
    <property type="entry name" value="CADHERIN-23"/>
    <property type="match status" value="1"/>
</dbReference>
<keyword evidence="2" id="KW-1003">Cell membrane</keyword>
<dbReference type="SUPFAM" id="SSF49313">
    <property type="entry name" value="Cadherin-like"/>
    <property type="match status" value="8"/>
</dbReference>
<dbReference type="Gene3D" id="2.60.120.200">
    <property type="match status" value="2"/>
</dbReference>
<feature type="domain" description="Cadherin" evidence="21">
    <location>
        <begin position="725"/>
        <end position="846"/>
    </location>
</feature>
<dbReference type="InterPro" id="IPR015919">
    <property type="entry name" value="Cadherin-like_sf"/>
</dbReference>
<dbReference type="PROSITE" id="PS00022">
    <property type="entry name" value="EGF_1"/>
    <property type="match status" value="3"/>
</dbReference>
<dbReference type="InterPro" id="IPR027397">
    <property type="entry name" value="Catenin-bd_sf"/>
</dbReference>
<dbReference type="GO" id="GO:0044331">
    <property type="term" value="P:cell-cell adhesion mediated by cadherin"/>
    <property type="evidence" value="ECO:0007669"/>
    <property type="project" value="TreeGrafter"/>
</dbReference>
<reference evidence="22" key="1">
    <citation type="submission" date="2022-08" db="UniProtKB">
        <authorList>
            <consortium name="EnsemblMetazoa"/>
        </authorList>
    </citation>
    <scope>IDENTIFICATION</scope>
    <source>
        <strain evidence="22">05x7-T-G4-1.051#20</strain>
    </source>
</reference>
<accession>A0A8W8KI15</accession>
<dbReference type="InterPro" id="IPR002126">
    <property type="entry name" value="Cadherin-like_dom"/>
</dbReference>
<dbReference type="CDD" id="cd00110">
    <property type="entry name" value="LamG"/>
    <property type="match status" value="2"/>
</dbReference>
<dbReference type="InterPro" id="IPR001791">
    <property type="entry name" value="Laminin_G"/>
</dbReference>
<dbReference type="PROSITE" id="PS50026">
    <property type="entry name" value="EGF_3"/>
    <property type="match status" value="4"/>
</dbReference>
<dbReference type="Pfam" id="PF24811">
    <property type="entry name" value="Ig_Shg"/>
    <property type="match status" value="1"/>
</dbReference>
<evidence type="ECO:0000313" key="22">
    <source>
        <dbReference type="EnsemblMetazoa" id="G23987.1:cds"/>
    </source>
</evidence>
<dbReference type="EnsemblMetazoa" id="G23987.1">
    <property type="protein sequence ID" value="G23987.1:cds"/>
    <property type="gene ID" value="G23987"/>
</dbReference>
<dbReference type="FunFam" id="2.60.40.60:FF:000020">
    <property type="entry name" value="Dachsous cadherin-related 1b"/>
    <property type="match status" value="2"/>
</dbReference>
<dbReference type="InterPro" id="IPR013320">
    <property type="entry name" value="ConA-like_dom_sf"/>
</dbReference>
<feature type="domain" description="EGF-like" evidence="20">
    <location>
        <begin position="1101"/>
        <end position="1138"/>
    </location>
</feature>
<keyword evidence="10 18" id="KW-0472">Membrane</keyword>
<name>A0A8W8KI15_MAGGI</name>
<dbReference type="InterPro" id="IPR039808">
    <property type="entry name" value="Cadherin"/>
</dbReference>
<dbReference type="GO" id="GO:0045296">
    <property type="term" value="F:cadherin binding"/>
    <property type="evidence" value="ECO:0007669"/>
    <property type="project" value="TreeGrafter"/>
</dbReference>
<feature type="domain" description="EGF-like" evidence="20">
    <location>
        <begin position="1584"/>
        <end position="1622"/>
    </location>
</feature>
<dbReference type="InterPro" id="IPR056370">
    <property type="entry name" value="Shg-like_Ig-like"/>
</dbReference>
<dbReference type="GO" id="GO:0016477">
    <property type="term" value="P:cell migration"/>
    <property type="evidence" value="ECO:0007669"/>
    <property type="project" value="TreeGrafter"/>
</dbReference>
<feature type="domain" description="Cadherin" evidence="21">
    <location>
        <begin position="513"/>
        <end position="614"/>
    </location>
</feature>
<evidence type="ECO:0000256" key="7">
    <source>
        <dbReference type="ARBA" id="ARBA00022837"/>
    </source>
</evidence>
<dbReference type="FunFam" id="4.10.900.10:FF:000001">
    <property type="entry name" value="Cadherin 2"/>
    <property type="match status" value="1"/>
</dbReference>
<comment type="caution">
    <text evidence="14">Lacks conserved residue(s) required for the propagation of feature annotation.</text>
</comment>
<keyword evidence="12" id="KW-0325">Glycoprotein</keyword>
<dbReference type="PROSITE" id="PS50268">
    <property type="entry name" value="CADHERIN_2"/>
    <property type="match status" value="9"/>
</dbReference>
<dbReference type="PRINTS" id="PR00205">
    <property type="entry name" value="CADHERIN"/>
</dbReference>
<evidence type="ECO:0000256" key="18">
    <source>
        <dbReference type="SAM" id="Phobius"/>
    </source>
</evidence>
<keyword evidence="11 14" id="KW-1015">Disulfide bond</keyword>
<evidence type="ECO:0000256" key="2">
    <source>
        <dbReference type="ARBA" id="ARBA00022475"/>
    </source>
</evidence>
<dbReference type="OMA" id="DDEPHEY"/>
<dbReference type="SMART" id="SM00181">
    <property type="entry name" value="EGF"/>
    <property type="match status" value="4"/>
</dbReference>
<feature type="disulfide bond" evidence="14">
    <location>
        <begin position="1357"/>
        <end position="1374"/>
    </location>
</feature>
<keyword evidence="8 15" id="KW-0130">Cell adhesion</keyword>
<feature type="domain" description="Cadherin" evidence="21">
    <location>
        <begin position="193"/>
        <end position="289"/>
    </location>
</feature>
<dbReference type="Proteomes" id="UP000005408">
    <property type="component" value="Unassembled WGS sequence"/>
</dbReference>
<keyword evidence="5" id="KW-0732">Signal</keyword>
<dbReference type="GO" id="GO:0016342">
    <property type="term" value="C:catenin complex"/>
    <property type="evidence" value="ECO:0007669"/>
    <property type="project" value="TreeGrafter"/>
</dbReference>
<feature type="region of interest" description="Disordered" evidence="17">
    <location>
        <begin position="1764"/>
        <end position="1831"/>
    </location>
</feature>
<dbReference type="PANTHER" id="PTHR24027:SF422">
    <property type="entry name" value="CADHERIN DOMAIN-CONTAINING PROTEIN"/>
    <property type="match status" value="1"/>
</dbReference>